<evidence type="ECO:0008006" key="3">
    <source>
        <dbReference type="Google" id="ProtNLM"/>
    </source>
</evidence>
<proteinExistence type="predicted"/>
<comment type="caution">
    <text evidence="1">The sequence shown here is derived from an EMBL/GenBank/DDBJ whole genome shotgun (WGS) entry which is preliminary data.</text>
</comment>
<dbReference type="AlphaFoldDB" id="A0A7W2I7U3"/>
<gene>
    <name evidence="1" type="ORF">H3H36_15695</name>
</gene>
<organism evidence="1 2">
    <name type="scientific">Rugamonas fusca</name>
    <dbReference type="NCBI Taxonomy" id="2758568"/>
    <lineage>
        <taxon>Bacteria</taxon>
        <taxon>Pseudomonadati</taxon>
        <taxon>Pseudomonadota</taxon>
        <taxon>Betaproteobacteria</taxon>
        <taxon>Burkholderiales</taxon>
        <taxon>Oxalobacteraceae</taxon>
        <taxon>Telluria group</taxon>
        <taxon>Rugamonas</taxon>
    </lineage>
</organism>
<protein>
    <recommendedName>
        <fullName evidence="3">G domain-containing protein</fullName>
    </recommendedName>
</protein>
<evidence type="ECO:0000313" key="2">
    <source>
        <dbReference type="Proteomes" id="UP000566711"/>
    </source>
</evidence>
<dbReference type="RefSeq" id="WP_182219035.1">
    <property type="nucleotide sequence ID" value="NZ_JACEZS010000013.1"/>
</dbReference>
<dbReference type="EMBL" id="JACEZS010000013">
    <property type="protein sequence ID" value="MBA5606800.1"/>
    <property type="molecule type" value="Genomic_DNA"/>
</dbReference>
<accession>A0A7W2I7U3</accession>
<reference evidence="1 2" key="1">
    <citation type="submission" date="2020-07" db="EMBL/GenBank/DDBJ databases">
        <title>Novel species isolated from subtropical streams in China.</title>
        <authorList>
            <person name="Lu H."/>
        </authorList>
    </citation>
    <scope>NUCLEOTIDE SEQUENCE [LARGE SCALE GENOMIC DNA]</scope>
    <source>
        <strain evidence="1 2">FT3S</strain>
    </source>
</reference>
<sequence>MRKIFLITGFNNWGKTTLLSDLFGVKAFRKTVPQYYKGHPFLVMPQSNDDLLKKGYEDEFADRLEKFEKVNGRAKYIASAFCPTKEPSNNSIDILRELFKGDKIEILLLEHKWCGQAKLIIPEVSSFYSREKNVTLHSVSSKSAAGKLSQAQSIFNATLP</sequence>
<name>A0A7W2I7U3_9BURK</name>
<evidence type="ECO:0000313" key="1">
    <source>
        <dbReference type="EMBL" id="MBA5606800.1"/>
    </source>
</evidence>
<keyword evidence="2" id="KW-1185">Reference proteome</keyword>
<dbReference type="Proteomes" id="UP000566711">
    <property type="component" value="Unassembled WGS sequence"/>
</dbReference>